<feature type="signal peptide" evidence="1">
    <location>
        <begin position="1"/>
        <end position="19"/>
    </location>
</feature>
<dbReference type="Proteomes" id="UP000324222">
    <property type="component" value="Unassembled WGS sequence"/>
</dbReference>
<sequence length="91" mass="10702">MPLTILYIFIRFPCSLVSCKVDSPISFNHSSYVRSFSNSTIFVAIFCICSNLLRPNHCCIFQLWTYACDDFFHHIFVHELKCHSYVSQHFI</sequence>
<gene>
    <name evidence="2" type="ORF">E2C01_001219</name>
</gene>
<proteinExistence type="predicted"/>
<accession>A0A5B7CH33</accession>
<name>A0A5B7CH33_PORTR</name>
<protein>
    <submittedName>
        <fullName evidence="2">Uncharacterized protein</fullName>
    </submittedName>
</protein>
<keyword evidence="3" id="KW-1185">Reference proteome</keyword>
<dbReference type="AlphaFoldDB" id="A0A5B7CH33"/>
<feature type="chain" id="PRO_5023131465" evidence="1">
    <location>
        <begin position="20"/>
        <end position="91"/>
    </location>
</feature>
<comment type="caution">
    <text evidence="2">The sequence shown here is derived from an EMBL/GenBank/DDBJ whole genome shotgun (WGS) entry which is preliminary data.</text>
</comment>
<evidence type="ECO:0000256" key="1">
    <source>
        <dbReference type="SAM" id="SignalP"/>
    </source>
</evidence>
<organism evidence="2 3">
    <name type="scientific">Portunus trituberculatus</name>
    <name type="common">Swimming crab</name>
    <name type="synonym">Neptunus trituberculatus</name>
    <dbReference type="NCBI Taxonomy" id="210409"/>
    <lineage>
        <taxon>Eukaryota</taxon>
        <taxon>Metazoa</taxon>
        <taxon>Ecdysozoa</taxon>
        <taxon>Arthropoda</taxon>
        <taxon>Crustacea</taxon>
        <taxon>Multicrustacea</taxon>
        <taxon>Malacostraca</taxon>
        <taxon>Eumalacostraca</taxon>
        <taxon>Eucarida</taxon>
        <taxon>Decapoda</taxon>
        <taxon>Pleocyemata</taxon>
        <taxon>Brachyura</taxon>
        <taxon>Eubrachyura</taxon>
        <taxon>Portunoidea</taxon>
        <taxon>Portunidae</taxon>
        <taxon>Portuninae</taxon>
        <taxon>Portunus</taxon>
    </lineage>
</organism>
<reference evidence="2 3" key="1">
    <citation type="submission" date="2019-05" db="EMBL/GenBank/DDBJ databases">
        <title>Another draft genome of Portunus trituberculatus and its Hox gene families provides insights of decapod evolution.</title>
        <authorList>
            <person name="Jeong J.-H."/>
            <person name="Song I."/>
            <person name="Kim S."/>
            <person name="Choi T."/>
            <person name="Kim D."/>
            <person name="Ryu S."/>
            <person name="Kim W."/>
        </authorList>
    </citation>
    <scope>NUCLEOTIDE SEQUENCE [LARGE SCALE GENOMIC DNA]</scope>
    <source>
        <tissue evidence="2">Muscle</tissue>
    </source>
</reference>
<keyword evidence="1" id="KW-0732">Signal</keyword>
<evidence type="ECO:0000313" key="3">
    <source>
        <dbReference type="Proteomes" id="UP000324222"/>
    </source>
</evidence>
<dbReference type="EMBL" id="VSRR010000037">
    <property type="protein sequence ID" value="MPC08630.1"/>
    <property type="molecule type" value="Genomic_DNA"/>
</dbReference>
<evidence type="ECO:0000313" key="2">
    <source>
        <dbReference type="EMBL" id="MPC08630.1"/>
    </source>
</evidence>